<dbReference type="AlphaFoldDB" id="A0A0C9SPC4"/>
<feature type="non-terminal residue" evidence="3">
    <location>
        <position position="76"/>
    </location>
</feature>
<evidence type="ECO:0000256" key="2">
    <source>
        <dbReference type="ARBA" id="ARBA00045899"/>
    </source>
</evidence>
<keyword evidence="4" id="KW-1185">Reference proteome</keyword>
<dbReference type="PRINTS" id="PR00472">
    <property type="entry name" value="CASNKINASEII"/>
</dbReference>
<reference evidence="4" key="2">
    <citation type="submission" date="2015-01" db="EMBL/GenBank/DDBJ databases">
        <title>Evolutionary Origins and Diversification of the Mycorrhizal Mutualists.</title>
        <authorList>
            <consortium name="DOE Joint Genome Institute"/>
            <consortium name="Mycorrhizal Genomics Consortium"/>
            <person name="Kohler A."/>
            <person name="Kuo A."/>
            <person name="Nagy L.G."/>
            <person name="Floudas D."/>
            <person name="Copeland A."/>
            <person name="Barry K.W."/>
            <person name="Cichocki N."/>
            <person name="Veneault-Fourrey C."/>
            <person name="LaButti K."/>
            <person name="Lindquist E.A."/>
            <person name="Lipzen A."/>
            <person name="Lundell T."/>
            <person name="Morin E."/>
            <person name="Murat C."/>
            <person name="Riley R."/>
            <person name="Ohm R."/>
            <person name="Sun H."/>
            <person name="Tunlid A."/>
            <person name="Henrissat B."/>
            <person name="Grigoriev I.V."/>
            <person name="Hibbett D.S."/>
            <person name="Martin F."/>
        </authorList>
    </citation>
    <scope>NUCLEOTIDE SEQUENCE [LARGE SCALE GENOMIC DNA]</scope>
    <source>
        <strain evidence="4">ATCC 200175</strain>
    </source>
</reference>
<evidence type="ECO:0000313" key="4">
    <source>
        <dbReference type="Proteomes" id="UP000053647"/>
    </source>
</evidence>
<proteinExistence type="inferred from homology"/>
<dbReference type="Gene3D" id="1.10.1820.10">
    <property type="entry name" value="protein kinase ck2 holoenzyme, chain C, domain 1"/>
    <property type="match status" value="1"/>
</dbReference>
<organism evidence="3 4">
    <name type="scientific">Paxillus involutus ATCC 200175</name>
    <dbReference type="NCBI Taxonomy" id="664439"/>
    <lineage>
        <taxon>Eukaryota</taxon>
        <taxon>Fungi</taxon>
        <taxon>Dikarya</taxon>
        <taxon>Basidiomycota</taxon>
        <taxon>Agaricomycotina</taxon>
        <taxon>Agaricomycetes</taxon>
        <taxon>Agaricomycetidae</taxon>
        <taxon>Boletales</taxon>
        <taxon>Paxilineae</taxon>
        <taxon>Paxillaceae</taxon>
        <taxon>Paxillus</taxon>
    </lineage>
</organism>
<reference evidence="3 4" key="1">
    <citation type="submission" date="2014-06" db="EMBL/GenBank/DDBJ databases">
        <authorList>
            <consortium name="DOE Joint Genome Institute"/>
            <person name="Kuo A."/>
            <person name="Kohler A."/>
            <person name="Nagy L.G."/>
            <person name="Floudas D."/>
            <person name="Copeland A."/>
            <person name="Barry K.W."/>
            <person name="Cichocki N."/>
            <person name="Veneault-Fourrey C."/>
            <person name="LaButti K."/>
            <person name="Lindquist E.A."/>
            <person name="Lipzen A."/>
            <person name="Lundell T."/>
            <person name="Morin E."/>
            <person name="Murat C."/>
            <person name="Sun H."/>
            <person name="Tunlid A."/>
            <person name="Henrissat B."/>
            <person name="Grigoriev I.V."/>
            <person name="Hibbett D.S."/>
            <person name="Martin F."/>
            <person name="Nordberg H.P."/>
            <person name="Cantor M.N."/>
            <person name="Hua S.X."/>
        </authorList>
    </citation>
    <scope>NUCLEOTIDE SEQUENCE [LARGE SCALE GENOMIC DNA]</scope>
    <source>
        <strain evidence="3 4">ATCC 200175</strain>
    </source>
</reference>
<dbReference type="InterPro" id="IPR035991">
    <property type="entry name" value="Casein_kinase_II_beta-like"/>
</dbReference>
<dbReference type="InterPro" id="IPR000704">
    <property type="entry name" value="Casein_kinase_II_reg-sub"/>
</dbReference>
<comment type="function">
    <text evidence="2">Regulatory subunit of casein kinase II/CK2. As part of the kinase complex regulates the basal catalytic activity of the alpha subunit a constitutively active serine/threonine-protein kinase that phosphorylates a large number of substrates containing acidic residues C-terminal to the phosphorylated serine or threonine.</text>
</comment>
<gene>
    <name evidence="3" type="ORF">PAXINDRAFT_43765</name>
</gene>
<comment type="similarity">
    <text evidence="1">Belongs to the casein kinase 2 subunit beta family.</text>
</comment>
<dbReference type="SUPFAM" id="SSF57798">
    <property type="entry name" value="Casein kinase II beta subunit"/>
    <property type="match status" value="1"/>
</dbReference>
<evidence type="ECO:0000313" key="3">
    <source>
        <dbReference type="EMBL" id="KIJ08859.1"/>
    </source>
</evidence>
<feature type="non-terminal residue" evidence="3">
    <location>
        <position position="1"/>
    </location>
</feature>
<dbReference type="GO" id="GO:0005956">
    <property type="term" value="C:protein kinase CK2 complex"/>
    <property type="evidence" value="ECO:0007669"/>
    <property type="project" value="InterPro"/>
</dbReference>
<dbReference type="InterPro" id="IPR016149">
    <property type="entry name" value="Casein_kin_II_reg-sub_N"/>
</dbReference>
<accession>A0A0C9SPC4</accession>
<name>A0A0C9SPC4_PAXIN</name>
<dbReference type="Proteomes" id="UP000053647">
    <property type="component" value="Unassembled WGS sequence"/>
</dbReference>
<dbReference type="EMBL" id="KN819544">
    <property type="protein sequence ID" value="KIJ08859.1"/>
    <property type="molecule type" value="Genomic_DNA"/>
</dbReference>
<dbReference type="Pfam" id="PF01214">
    <property type="entry name" value="CK_II_beta"/>
    <property type="match status" value="1"/>
</dbReference>
<dbReference type="HOGENOM" id="CLU_165166_1_0_1"/>
<sequence>KSNKYFCGVEEDYILDRSNLTSLKDEPSNNAQTLDPVAGVIDDDIQDELTGALDVQACRLCSLVYSRWIVTARGLA</sequence>
<dbReference type="GO" id="GO:0019887">
    <property type="term" value="F:protein kinase regulator activity"/>
    <property type="evidence" value="ECO:0007669"/>
    <property type="project" value="InterPro"/>
</dbReference>
<protein>
    <submittedName>
        <fullName evidence="3">Uncharacterized protein</fullName>
    </submittedName>
</protein>
<dbReference type="OrthoDB" id="3004096at2759"/>
<evidence type="ECO:0000256" key="1">
    <source>
        <dbReference type="ARBA" id="ARBA00006941"/>
    </source>
</evidence>